<name>A0A7C2VAQ3_9AQUI</name>
<proteinExistence type="predicted"/>
<dbReference type="EMBL" id="DSFP01000056">
    <property type="protein sequence ID" value="HEW46299.1"/>
    <property type="molecule type" value="Genomic_DNA"/>
</dbReference>
<keyword evidence="1" id="KW-0418">Kinase</keyword>
<reference evidence="1" key="1">
    <citation type="journal article" date="2020" name="mSystems">
        <title>Genome- and Community-Level Interaction Insights into Carbon Utilization and Element Cycling Functions of Hydrothermarchaeota in Hydrothermal Sediment.</title>
        <authorList>
            <person name="Zhou Z."/>
            <person name="Liu Y."/>
            <person name="Xu W."/>
            <person name="Pan J."/>
            <person name="Luo Z.H."/>
            <person name="Li M."/>
        </authorList>
    </citation>
    <scope>NUCLEOTIDE SEQUENCE [LARGE SCALE GENOMIC DNA]</scope>
    <source>
        <strain evidence="1">SpSt-132</strain>
    </source>
</reference>
<gene>
    <name evidence="1" type="ORF">ENO47_06500</name>
</gene>
<accession>A0A7C2VAQ3</accession>
<keyword evidence="1" id="KW-0808">Transferase</keyword>
<dbReference type="AlphaFoldDB" id="A0A7C2VAQ3"/>
<comment type="caution">
    <text evidence="1">The sequence shown here is derived from an EMBL/GenBank/DDBJ whole genome shotgun (WGS) entry which is preliminary data.</text>
</comment>
<sequence>MKDWQRYTPKLEELKKALEEALGALDVEYEIKMPGEEGSDPSIKVPYVLVKYYTDEGHAHERKIELFEYYLEESFDNIVKIIKDMVEEFLMEIDQSEYGGG</sequence>
<organism evidence="1">
    <name type="scientific">Hydrogenobacter sp</name>
    <dbReference type="NCBI Taxonomy" id="2152829"/>
    <lineage>
        <taxon>Bacteria</taxon>
        <taxon>Pseudomonadati</taxon>
        <taxon>Aquificota</taxon>
        <taxon>Aquificia</taxon>
        <taxon>Aquificales</taxon>
        <taxon>Aquificaceae</taxon>
        <taxon>Hydrogenobacter</taxon>
    </lineage>
</organism>
<protein>
    <submittedName>
        <fullName evidence="1">Dephospho-CoA kinase</fullName>
    </submittedName>
</protein>
<evidence type="ECO:0000313" key="1">
    <source>
        <dbReference type="EMBL" id="HEW46299.1"/>
    </source>
</evidence>
<dbReference type="GO" id="GO:0016301">
    <property type="term" value="F:kinase activity"/>
    <property type="evidence" value="ECO:0007669"/>
    <property type="project" value="UniProtKB-KW"/>
</dbReference>